<keyword evidence="5 7" id="KW-0732">Signal</keyword>
<reference evidence="8 9" key="1">
    <citation type="submission" date="2014-10" db="EMBL/GenBank/DDBJ databases">
        <title>Draft genome of the hookworm Ancylostoma caninum.</title>
        <authorList>
            <person name="Mitreva M."/>
        </authorList>
    </citation>
    <scope>NUCLEOTIDE SEQUENCE [LARGE SCALE GENOMIC DNA]</scope>
    <source>
        <strain evidence="8 9">Baltimore</strain>
    </source>
</reference>
<evidence type="ECO:0000256" key="3">
    <source>
        <dbReference type="ARBA" id="ARBA00022676"/>
    </source>
</evidence>
<dbReference type="InterPro" id="IPR002213">
    <property type="entry name" value="UDP_glucos_trans"/>
</dbReference>
<gene>
    <name evidence="8" type="ORF">ANCCAN_26882</name>
</gene>
<dbReference type="Gene3D" id="3.40.50.2000">
    <property type="entry name" value="Glycogen Phosphorylase B"/>
    <property type="match status" value="1"/>
</dbReference>
<organism evidence="8 9">
    <name type="scientific">Ancylostoma caninum</name>
    <name type="common">Dog hookworm</name>
    <dbReference type="NCBI Taxonomy" id="29170"/>
    <lineage>
        <taxon>Eukaryota</taxon>
        <taxon>Metazoa</taxon>
        <taxon>Ecdysozoa</taxon>
        <taxon>Nematoda</taxon>
        <taxon>Chromadorea</taxon>
        <taxon>Rhabditida</taxon>
        <taxon>Rhabditina</taxon>
        <taxon>Rhabditomorpha</taxon>
        <taxon>Strongyloidea</taxon>
        <taxon>Ancylostomatidae</taxon>
        <taxon>Ancylostomatinae</taxon>
        <taxon>Ancylostoma</taxon>
    </lineage>
</organism>
<keyword evidence="4" id="KW-0808">Transferase</keyword>
<evidence type="ECO:0000256" key="7">
    <source>
        <dbReference type="SAM" id="SignalP"/>
    </source>
</evidence>
<dbReference type="SUPFAM" id="SSF53756">
    <property type="entry name" value="UDP-Glycosyltransferase/glycogen phosphorylase"/>
    <property type="match status" value="1"/>
</dbReference>
<dbReference type="InterPro" id="IPR050271">
    <property type="entry name" value="UDP-glycosyltransferase"/>
</dbReference>
<feature type="chain" id="PRO_5017049856" description="glucuronosyltransferase" evidence="7">
    <location>
        <begin position="16"/>
        <end position="208"/>
    </location>
</feature>
<feature type="non-terminal residue" evidence="8">
    <location>
        <position position="1"/>
    </location>
</feature>
<evidence type="ECO:0000256" key="6">
    <source>
        <dbReference type="ARBA" id="ARBA00047475"/>
    </source>
</evidence>
<keyword evidence="9" id="KW-1185">Reference proteome</keyword>
<evidence type="ECO:0000256" key="5">
    <source>
        <dbReference type="ARBA" id="ARBA00022729"/>
    </source>
</evidence>
<accession>A0A368F5N0</accession>
<dbReference type="GO" id="GO:0015020">
    <property type="term" value="F:glucuronosyltransferase activity"/>
    <property type="evidence" value="ECO:0007669"/>
    <property type="project" value="UniProtKB-EC"/>
</dbReference>
<keyword evidence="3" id="KW-0328">Glycosyltransferase</keyword>
<dbReference type="Pfam" id="PF00201">
    <property type="entry name" value="UDPGT"/>
    <property type="match status" value="1"/>
</dbReference>
<dbReference type="AlphaFoldDB" id="A0A368F5N0"/>
<protein>
    <recommendedName>
        <fullName evidence="2">glucuronosyltransferase</fullName>
        <ecNumber evidence="2">2.4.1.17</ecNumber>
    </recommendedName>
</protein>
<dbReference type="EMBL" id="JOJR01004258">
    <property type="protein sequence ID" value="RCN27383.1"/>
    <property type="molecule type" value="Genomic_DNA"/>
</dbReference>
<proteinExistence type="inferred from homology"/>
<feature type="signal peptide" evidence="7">
    <location>
        <begin position="1"/>
        <end position="15"/>
    </location>
</feature>
<comment type="similarity">
    <text evidence="1">Belongs to the UDP-glycosyltransferase family.</text>
</comment>
<evidence type="ECO:0000256" key="4">
    <source>
        <dbReference type="ARBA" id="ARBA00022679"/>
    </source>
</evidence>
<comment type="caution">
    <text evidence="8">The sequence shown here is derived from an EMBL/GenBank/DDBJ whole genome shotgun (WGS) entry which is preliminary data.</text>
</comment>
<evidence type="ECO:0000313" key="8">
    <source>
        <dbReference type="EMBL" id="RCN27383.1"/>
    </source>
</evidence>
<evidence type="ECO:0000256" key="2">
    <source>
        <dbReference type="ARBA" id="ARBA00012544"/>
    </source>
</evidence>
<dbReference type="OrthoDB" id="5835829at2759"/>
<comment type="catalytic activity">
    <reaction evidence="6">
        <text>glucuronate acceptor + UDP-alpha-D-glucuronate = acceptor beta-D-glucuronoside + UDP + H(+)</text>
        <dbReference type="Rhea" id="RHEA:21032"/>
        <dbReference type="ChEBI" id="CHEBI:15378"/>
        <dbReference type="ChEBI" id="CHEBI:58052"/>
        <dbReference type="ChEBI" id="CHEBI:58223"/>
        <dbReference type="ChEBI" id="CHEBI:132367"/>
        <dbReference type="ChEBI" id="CHEBI:132368"/>
        <dbReference type="EC" id="2.4.1.17"/>
    </reaction>
</comment>
<dbReference type="PANTHER" id="PTHR48043:SF73">
    <property type="entry name" value="UDP-GLUCURONOSYLTRANSFERASE"/>
    <property type="match status" value="1"/>
</dbReference>
<dbReference type="Proteomes" id="UP000252519">
    <property type="component" value="Unassembled WGS sequence"/>
</dbReference>
<sequence>LLWLFFAVQYCAVSSYKFLVYSPFLGHSHVKFLGQIADVLTSGGHEVTVLMPEIDEGELARTGVKLTKTIIRTPGDLRSRKVLKEGREKEYRDVWTSSVDILTMLQIAKSRSDMLSYQCETLVNDDALLEELRKEKFDAGIAEVYYICGLGLFEVLNITTTMAVTALTHLDSLSHAIGEPTAISYLPCEWLLWNDNFLFKCSQVTTSK</sequence>
<dbReference type="EC" id="2.4.1.17" evidence="2"/>
<evidence type="ECO:0000256" key="1">
    <source>
        <dbReference type="ARBA" id="ARBA00009995"/>
    </source>
</evidence>
<evidence type="ECO:0000313" key="9">
    <source>
        <dbReference type="Proteomes" id="UP000252519"/>
    </source>
</evidence>
<dbReference type="STRING" id="29170.A0A368F5N0"/>
<name>A0A368F5N0_ANCCA</name>
<dbReference type="PANTHER" id="PTHR48043">
    <property type="entry name" value="EG:EG0003.4 PROTEIN-RELATED"/>
    <property type="match status" value="1"/>
</dbReference>